<dbReference type="AlphaFoldDB" id="A0A1M8ACD5"/>
<accession>A0A1M8ACD5</accession>
<keyword evidence="3" id="KW-1185">Reference proteome</keyword>
<dbReference type="Proteomes" id="UP000186303">
    <property type="component" value="Chromosome 8"/>
</dbReference>
<gene>
    <name evidence="2" type="ORF">MSYG_4426</name>
</gene>
<proteinExistence type="predicted"/>
<name>A0A1M8ACD5_MALS4</name>
<evidence type="ECO:0000256" key="1">
    <source>
        <dbReference type="SAM" id="MobiDB-lite"/>
    </source>
</evidence>
<dbReference type="OrthoDB" id="3357587at2759"/>
<feature type="region of interest" description="Disordered" evidence="1">
    <location>
        <begin position="26"/>
        <end position="101"/>
    </location>
</feature>
<dbReference type="VEuPathDB" id="FungiDB:MSYG_4426"/>
<evidence type="ECO:0000313" key="2">
    <source>
        <dbReference type="EMBL" id="SHO80071.1"/>
    </source>
</evidence>
<reference evidence="3" key="1">
    <citation type="journal article" date="2017" name="Nucleic Acids Res.">
        <title>Proteogenomics produces comprehensive and highly accurate protein-coding gene annotation in a complete genome assembly of Malassezia sympodialis.</title>
        <authorList>
            <person name="Zhu Y."/>
            <person name="Engstroem P.G."/>
            <person name="Tellgren-Roth C."/>
            <person name="Baudo C.D."/>
            <person name="Kennell J.C."/>
            <person name="Sun S."/>
            <person name="Billmyre R.B."/>
            <person name="Schroeder M.S."/>
            <person name="Andersson A."/>
            <person name="Holm T."/>
            <person name="Sigurgeirsson B."/>
            <person name="Wu G."/>
            <person name="Sankaranarayanan S.R."/>
            <person name="Siddharthan R."/>
            <person name="Sanyal K."/>
            <person name="Lundeberg J."/>
            <person name="Nystedt B."/>
            <person name="Boekhout T."/>
            <person name="Dawson T.L. Jr."/>
            <person name="Heitman J."/>
            <person name="Scheynius A."/>
            <person name="Lehtioe J."/>
        </authorList>
    </citation>
    <scope>NUCLEOTIDE SEQUENCE [LARGE SCALE GENOMIC DNA]</scope>
    <source>
        <strain evidence="3">ATCC 42132</strain>
    </source>
</reference>
<dbReference type="EMBL" id="LT671828">
    <property type="protein sequence ID" value="SHO80071.1"/>
    <property type="molecule type" value="Genomic_DNA"/>
</dbReference>
<organism evidence="2 3">
    <name type="scientific">Malassezia sympodialis (strain ATCC 42132)</name>
    <name type="common">Atopic eczema-associated yeast</name>
    <dbReference type="NCBI Taxonomy" id="1230383"/>
    <lineage>
        <taxon>Eukaryota</taxon>
        <taxon>Fungi</taxon>
        <taxon>Dikarya</taxon>
        <taxon>Basidiomycota</taxon>
        <taxon>Ustilaginomycotina</taxon>
        <taxon>Malasseziomycetes</taxon>
        <taxon>Malasseziales</taxon>
        <taxon>Malasseziaceae</taxon>
        <taxon>Malassezia</taxon>
    </lineage>
</organism>
<sequence>MARWMSRSPSFLRITERMLHEWDHLPSRVQGRPVPPFQANTQDPTIDHGEPHDIPSPFPLSKKAHKPQAKTTERPPRTHASSSDRVAQEIRDLQEKIRRHQ</sequence>
<feature type="compositionally biased region" description="Basic and acidic residues" evidence="1">
    <location>
        <begin position="86"/>
        <end position="101"/>
    </location>
</feature>
<evidence type="ECO:0000313" key="3">
    <source>
        <dbReference type="Proteomes" id="UP000186303"/>
    </source>
</evidence>
<protein>
    <submittedName>
        <fullName evidence="2">Uncharacterized protein</fullName>
    </submittedName>
</protein>